<dbReference type="PRINTS" id="PR00368">
    <property type="entry name" value="FADPNR"/>
</dbReference>
<keyword evidence="5" id="KW-0285">Flavoprotein</keyword>
<dbReference type="SUPFAM" id="SSF56425">
    <property type="entry name" value="Succinate dehydrogenase/fumarate reductase flavoprotein, catalytic domain"/>
    <property type="match status" value="1"/>
</dbReference>
<gene>
    <name evidence="11" type="ORF">DIZ78_15380</name>
</gene>
<dbReference type="InterPro" id="IPR005288">
    <property type="entry name" value="NadB"/>
</dbReference>
<evidence type="ECO:0000256" key="7">
    <source>
        <dbReference type="ARBA" id="ARBA00022827"/>
    </source>
</evidence>
<evidence type="ECO:0000256" key="5">
    <source>
        <dbReference type="ARBA" id="ARBA00022630"/>
    </source>
</evidence>
<comment type="caution">
    <text evidence="11">The sequence shown here is derived from an EMBL/GenBank/DDBJ whole genome shotgun (WGS) entry which is preliminary data.</text>
</comment>
<feature type="domain" description="FAD-dependent oxidoreductase 2 FAD-binding" evidence="10">
    <location>
        <begin position="29"/>
        <end position="406"/>
    </location>
</feature>
<reference evidence="11 12" key="1">
    <citation type="journal article" date="2018" name="ISME J.">
        <title>Endosymbiont genomes yield clues of tubeworm success.</title>
        <authorList>
            <person name="Li Y."/>
            <person name="Liles M.R."/>
            <person name="Halanych K.M."/>
        </authorList>
    </citation>
    <scope>NUCLEOTIDE SEQUENCE [LARGE SCALE GENOMIC DNA]</scope>
    <source>
        <strain evidence="11">A1462</strain>
    </source>
</reference>
<organism evidence="11 12">
    <name type="scientific">endosymbiont of Escarpia spicata</name>
    <dbReference type="NCBI Taxonomy" id="2200908"/>
    <lineage>
        <taxon>Bacteria</taxon>
        <taxon>Pseudomonadati</taxon>
        <taxon>Pseudomonadota</taxon>
        <taxon>Gammaproteobacteria</taxon>
        <taxon>sulfur-oxidizing symbionts</taxon>
    </lineage>
</organism>
<keyword evidence="8" id="KW-0560">Oxidoreductase</keyword>
<dbReference type="PANTHER" id="PTHR42716">
    <property type="entry name" value="L-ASPARTATE OXIDASE"/>
    <property type="match status" value="1"/>
</dbReference>
<dbReference type="InterPro" id="IPR003953">
    <property type="entry name" value="FAD-dep_OxRdtase_2_FAD-bd"/>
</dbReference>
<dbReference type="PANTHER" id="PTHR42716:SF2">
    <property type="entry name" value="L-ASPARTATE OXIDASE, CHLOROPLASTIC"/>
    <property type="match status" value="1"/>
</dbReference>
<dbReference type="GO" id="GO:0034628">
    <property type="term" value="P:'de novo' NAD+ biosynthetic process from L-aspartate"/>
    <property type="evidence" value="ECO:0007669"/>
    <property type="project" value="TreeGrafter"/>
</dbReference>
<comment type="catalytic activity">
    <reaction evidence="9">
        <text>L-aspartate + O2 = iminosuccinate + H2O2</text>
        <dbReference type="Rhea" id="RHEA:25876"/>
        <dbReference type="ChEBI" id="CHEBI:15379"/>
        <dbReference type="ChEBI" id="CHEBI:16240"/>
        <dbReference type="ChEBI" id="CHEBI:29991"/>
        <dbReference type="ChEBI" id="CHEBI:77875"/>
        <dbReference type="EC" id="1.4.3.16"/>
    </reaction>
    <physiologicalReaction direction="left-to-right" evidence="9">
        <dbReference type="Rhea" id="RHEA:25877"/>
    </physiologicalReaction>
</comment>
<dbReference type="Pfam" id="PF00890">
    <property type="entry name" value="FAD_binding_2"/>
    <property type="match status" value="1"/>
</dbReference>
<protein>
    <recommendedName>
        <fullName evidence="4">L-aspartate oxidase</fullName>
        <ecNumber evidence="4">1.4.3.16</ecNumber>
    </recommendedName>
</protein>
<dbReference type="EMBL" id="QFXE01000020">
    <property type="protein sequence ID" value="RDH83373.1"/>
    <property type="molecule type" value="Genomic_DNA"/>
</dbReference>
<keyword evidence="12" id="KW-1185">Reference proteome</keyword>
<dbReference type="Gene3D" id="3.50.50.60">
    <property type="entry name" value="FAD/NAD(P)-binding domain"/>
    <property type="match status" value="1"/>
</dbReference>
<comment type="pathway">
    <text evidence="2">Cofactor biosynthesis; NAD(+) biosynthesis; iminoaspartate from L-aspartate (oxidase route): step 1/1.</text>
</comment>
<dbReference type="Gene3D" id="3.90.700.10">
    <property type="entry name" value="Succinate dehydrogenase/fumarate reductase flavoprotein, catalytic domain"/>
    <property type="match status" value="1"/>
</dbReference>
<sequence>MIPALSRVQSALSEPPGFNRHIENALVSDVLIIGSGGAGCAAAHEASQRLGRVVMLTRGGFLESKTARAQGGIQAAVGDADTTSRHFADTMAAGENANDSELVQILTSSASNTIDWLEQQGVRFDREGADYRLQAAGGLSMPRILSCGDVSGNRIMAQMAEMVKNDGVRVVEHAAVLSIRPQRGFFAVDVLTLQDGAGYSLRTAAIIIAAGGVIPSEKRAGLELPGGEQIPDGLQLAAAAGAEVVNPDLMQYHPTGIVLPKSLRRKPVPEVVRAAGAELLNSEMKPFVDALTTRRKVCDAIVNECQQGRCVTTEDGRKGVWLDTPAIDQKQGAGHTAQSFPAFYREMLELGHDITRQLVLVYPLAHYSLGGIRIDANTRTTVRGLFAAGEATWGVHGKDRLMGNSLLDIFVFGRIAGQQAACYAEKHPVPAGSTER</sequence>
<dbReference type="SUPFAM" id="SSF51905">
    <property type="entry name" value="FAD/NAD(P)-binding domain"/>
    <property type="match status" value="1"/>
</dbReference>
<evidence type="ECO:0000256" key="9">
    <source>
        <dbReference type="ARBA" id="ARBA00048305"/>
    </source>
</evidence>
<name>A0A370DEU8_9GAMM</name>
<evidence type="ECO:0000259" key="10">
    <source>
        <dbReference type="Pfam" id="PF00890"/>
    </source>
</evidence>
<evidence type="ECO:0000256" key="8">
    <source>
        <dbReference type="ARBA" id="ARBA00023002"/>
    </source>
</evidence>
<evidence type="ECO:0000256" key="2">
    <source>
        <dbReference type="ARBA" id="ARBA00004950"/>
    </source>
</evidence>
<evidence type="ECO:0000256" key="3">
    <source>
        <dbReference type="ARBA" id="ARBA00008562"/>
    </source>
</evidence>
<evidence type="ECO:0000313" key="11">
    <source>
        <dbReference type="EMBL" id="RDH83373.1"/>
    </source>
</evidence>
<dbReference type="GO" id="GO:0008734">
    <property type="term" value="F:L-aspartate oxidase activity"/>
    <property type="evidence" value="ECO:0007669"/>
    <property type="project" value="UniProtKB-EC"/>
</dbReference>
<comment type="similarity">
    <text evidence="3">Belongs to the FAD-dependent oxidoreductase 2 family. NadB subfamily.</text>
</comment>
<dbReference type="EC" id="1.4.3.16" evidence="4"/>
<proteinExistence type="inferred from homology"/>
<keyword evidence="7" id="KW-0274">FAD</keyword>
<dbReference type="InterPro" id="IPR027477">
    <property type="entry name" value="Succ_DH/fumarate_Rdtase_cat_sf"/>
</dbReference>
<evidence type="ECO:0000256" key="4">
    <source>
        <dbReference type="ARBA" id="ARBA00012173"/>
    </source>
</evidence>
<dbReference type="UniPathway" id="UPA00253">
    <property type="reaction ID" value="UER00326"/>
</dbReference>
<keyword evidence="6" id="KW-0662">Pyridine nucleotide biosynthesis</keyword>
<evidence type="ECO:0000256" key="6">
    <source>
        <dbReference type="ARBA" id="ARBA00022642"/>
    </source>
</evidence>
<evidence type="ECO:0000256" key="1">
    <source>
        <dbReference type="ARBA" id="ARBA00001974"/>
    </source>
</evidence>
<evidence type="ECO:0000313" key="12">
    <source>
        <dbReference type="Proteomes" id="UP000254771"/>
    </source>
</evidence>
<comment type="cofactor">
    <cofactor evidence="1">
        <name>FAD</name>
        <dbReference type="ChEBI" id="CHEBI:57692"/>
    </cofactor>
</comment>
<dbReference type="AlphaFoldDB" id="A0A370DEU8"/>
<accession>A0A370DEU8</accession>
<dbReference type="Proteomes" id="UP000254771">
    <property type="component" value="Unassembled WGS sequence"/>
</dbReference>
<dbReference type="InterPro" id="IPR036188">
    <property type="entry name" value="FAD/NAD-bd_sf"/>
</dbReference>